<organism evidence="1 2">
    <name type="scientific">Thermococcus thioreducens</name>
    <dbReference type="NCBI Taxonomy" id="277988"/>
    <lineage>
        <taxon>Archaea</taxon>
        <taxon>Methanobacteriati</taxon>
        <taxon>Methanobacteriota</taxon>
        <taxon>Thermococci</taxon>
        <taxon>Thermococcales</taxon>
        <taxon>Thermococcaceae</taxon>
        <taxon>Thermococcus</taxon>
    </lineage>
</organism>
<reference evidence="1 2" key="1">
    <citation type="submission" date="2016-10" db="EMBL/GenBank/DDBJ databases">
        <authorList>
            <person name="de Groot N.N."/>
        </authorList>
    </citation>
    <scope>NUCLEOTIDE SEQUENCE [LARGE SCALE GENOMIC DNA]</scope>
    <source>
        <strain evidence="1 2">OGL-20</strain>
    </source>
</reference>
<dbReference type="Gene3D" id="1.25.40.10">
    <property type="entry name" value="Tetratricopeptide repeat domain"/>
    <property type="match status" value="1"/>
</dbReference>
<protein>
    <recommendedName>
        <fullName evidence="3">Tetratricopeptide repeat-containing protein</fullName>
    </recommendedName>
</protein>
<evidence type="ECO:0000313" key="2">
    <source>
        <dbReference type="Proteomes" id="UP000182125"/>
    </source>
</evidence>
<dbReference type="AlphaFoldDB" id="A0A1I0M756"/>
<sequence length="392" mass="44515">MPADIGLEGPEELEQLAFKRLNEGRIKDGLKLVLRAAKGYEGEGKTEDAARLYKYLGYVLLKKTNAIDKARPSLLKSAYLYIDLIEAEVSRAEVDLDILDEYCSNVLDIFMTLNDEKNLMKYAEEFAAIYEDLGNSYQDNDDILMAIRAYESAYRYYRMIDNIESYKRLAETLITLYGQVAEGRLEKGDALGAAEAFYRLAGFIRAIFGYDIHFIEMMDTAAKNFEKASKIAYSHGDLDGTTSCLVKAQYAYLLAKNFSRAKLIGLNTARMLYQVISSYRAQRDYEMAAEKLTELTEALIGMGKLNEAMEAYKNVLETKSDLRFRARVRIAVLKHYAATTGSEDVLVDIDNIEYYFNKKAYIRALELAENAMLREGLQEAASKIHEAEGIYH</sequence>
<proteinExistence type="predicted"/>
<dbReference type="InterPro" id="IPR011990">
    <property type="entry name" value="TPR-like_helical_dom_sf"/>
</dbReference>
<dbReference type="EMBL" id="FOIW01000001">
    <property type="protein sequence ID" value="SEV83191.1"/>
    <property type="molecule type" value="Genomic_DNA"/>
</dbReference>
<accession>A0A1I0M756</accession>
<evidence type="ECO:0008006" key="3">
    <source>
        <dbReference type="Google" id="ProtNLM"/>
    </source>
</evidence>
<dbReference type="SUPFAM" id="SSF48452">
    <property type="entry name" value="TPR-like"/>
    <property type="match status" value="1"/>
</dbReference>
<evidence type="ECO:0000313" key="1">
    <source>
        <dbReference type="EMBL" id="SEV83191.1"/>
    </source>
</evidence>
<dbReference type="Proteomes" id="UP000182125">
    <property type="component" value="Unassembled WGS sequence"/>
</dbReference>
<gene>
    <name evidence="1" type="ORF">SAMN05216170_0226</name>
</gene>
<name>A0A1I0M756_9EURY</name>